<organism evidence="2 3">
    <name type="scientific">Gymnopilus dilepis</name>
    <dbReference type="NCBI Taxonomy" id="231916"/>
    <lineage>
        <taxon>Eukaryota</taxon>
        <taxon>Fungi</taxon>
        <taxon>Dikarya</taxon>
        <taxon>Basidiomycota</taxon>
        <taxon>Agaricomycotina</taxon>
        <taxon>Agaricomycetes</taxon>
        <taxon>Agaricomycetidae</taxon>
        <taxon>Agaricales</taxon>
        <taxon>Agaricineae</taxon>
        <taxon>Hymenogastraceae</taxon>
        <taxon>Gymnopilus</taxon>
    </lineage>
</organism>
<dbReference type="InterPro" id="IPR043708">
    <property type="entry name" value="DUF5648"/>
</dbReference>
<evidence type="ECO:0000313" key="2">
    <source>
        <dbReference type="EMBL" id="PPQ73985.1"/>
    </source>
</evidence>
<protein>
    <recommendedName>
        <fullName evidence="1">DUF5648 domain-containing protein</fullName>
    </recommendedName>
</protein>
<feature type="domain" description="DUF5648" evidence="1">
    <location>
        <begin position="59"/>
        <end position="188"/>
    </location>
</feature>
<dbReference type="Proteomes" id="UP000284706">
    <property type="component" value="Unassembled WGS sequence"/>
</dbReference>
<proteinExistence type="predicted"/>
<name>A0A409W681_9AGAR</name>
<sequence length="194" mass="20969">MLLPLSSAWIIHAVLCYFYLGSVSVVHGLTIGPNTKGVEQRSSDTCADPSLAEVYKAGFSPSQRAHIVQRASVFINENTIGADWQVQQDAFLAWGTPQQFTIPLYAYFNPTTLDYVYIASSNGVPPSPAGFSLVGPVAYVYGAQECGSVPLFVVFQDVAGDHFLTTSTTQRDELIALGWIDSGVVAFVLPLATW</sequence>
<dbReference type="EMBL" id="NHYE01005371">
    <property type="protein sequence ID" value="PPQ73985.1"/>
    <property type="molecule type" value="Genomic_DNA"/>
</dbReference>
<dbReference type="InParanoid" id="A0A409W681"/>
<dbReference type="Pfam" id="PF18885">
    <property type="entry name" value="DUF5648"/>
    <property type="match status" value="1"/>
</dbReference>
<accession>A0A409W681</accession>
<gene>
    <name evidence="2" type="ORF">CVT26_006354</name>
</gene>
<keyword evidence="3" id="KW-1185">Reference proteome</keyword>
<evidence type="ECO:0000259" key="1">
    <source>
        <dbReference type="Pfam" id="PF18885"/>
    </source>
</evidence>
<comment type="caution">
    <text evidence="2">The sequence shown here is derived from an EMBL/GenBank/DDBJ whole genome shotgun (WGS) entry which is preliminary data.</text>
</comment>
<dbReference type="AlphaFoldDB" id="A0A409W681"/>
<dbReference type="OrthoDB" id="9971254at2759"/>
<evidence type="ECO:0000313" key="3">
    <source>
        <dbReference type="Proteomes" id="UP000284706"/>
    </source>
</evidence>
<reference evidence="2 3" key="1">
    <citation type="journal article" date="2018" name="Evol. Lett.">
        <title>Horizontal gene cluster transfer increased hallucinogenic mushroom diversity.</title>
        <authorList>
            <person name="Reynolds H.T."/>
            <person name="Vijayakumar V."/>
            <person name="Gluck-Thaler E."/>
            <person name="Korotkin H.B."/>
            <person name="Matheny P.B."/>
            <person name="Slot J.C."/>
        </authorList>
    </citation>
    <scope>NUCLEOTIDE SEQUENCE [LARGE SCALE GENOMIC DNA]</scope>
    <source>
        <strain evidence="2 3">SRW20</strain>
    </source>
</reference>